<protein>
    <recommendedName>
        <fullName evidence="8">Peptidase S8/S53 domain-containing protein</fullName>
    </recommendedName>
</protein>
<comment type="similarity">
    <text evidence="1 5 6">Belongs to the peptidase S8 family.</text>
</comment>
<dbReference type="GO" id="GO:0005829">
    <property type="term" value="C:cytosol"/>
    <property type="evidence" value="ECO:0007669"/>
    <property type="project" value="TreeGrafter"/>
</dbReference>
<evidence type="ECO:0000256" key="2">
    <source>
        <dbReference type="ARBA" id="ARBA00022670"/>
    </source>
</evidence>
<dbReference type="PRINTS" id="PR00723">
    <property type="entry name" value="SUBTILISIN"/>
</dbReference>
<evidence type="ECO:0000256" key="3">
    <source>
        <dbReference type="ARBA" id="ARBA00022801"/>
    </source>
</evidence>
<dbReference type="InterPro" id="IPR022398">
    <property type="entry name" value="Peptidase_S8_His-AS"/>
</dbReference>
<dbReference type="PROSITE" id="PS00136">
    <property type="entry name" value="SUBTILASE_ASP"/>
    <property type="match status" value="1"/>
</dbReference>
<feature type="active site" description="Charge relay system" evidence="5">
    <location>
        <position position="455"/>
    </location>
</feature>
<dbReference type="InterPro" id="IPR015500">
    <property type="entry name" value="Peptidase_S8_subtilisin-rel"/>
</dbReference>
<dbReference type="FunFam" id="3.40.50.200:FF:000016">
    <property type="entry name" value="Proprotein convertase subtilisin/kexin type 9"/>
    <property type="match status" value="1"/>
</dbReference>
<keyword evidence="4 5" id="KW-0720">Serine protease</keyword>
<feature type="active site" description="Charge relay system" evidence="5">
    <location>
        <position position="672"/>
    </location>
</feature>
<dbReference type="InterPro" id="IPR034193">
    <property type="entry name" value="PCSK9_ProteinaseK-like"/>
</dbReference>
<feature type="region of interest" description="Disordered" evidence="7">
    <location>
        <begin position="202"/>
        <end position="249"/>
    </location>
</feature>
<dbReference type="CDD" id="cd04077">
    <property type="entry name" value="Peptidases_S8_PCSK9_ProteinaseK_like"/>
    <property type="match status" value="1"/>
</dbReference>
<evidence type="ECO:0000313" key="9">
    <source>
        <dbReference type="EMBL" id="SZX60631.1"/>
    </source>
</evidence>
<dbReference type="SUPFAM" id="SSF52743">
    <property type="entry name" value="Subtilisin-like"/>
    <property type="match status" value="1"/>
</dbReference>
<evidence type="ECO:0000256" key="1">
    <source>
        <dbReference type="ARBA" id="ARBA00011073"/>
    </source>
</evidence>
<proteinExistence type="inferred from homology"/>
<feature type="compositionally biased region" description="Low complexity" evidence="7">
    <location>
        <begin position="338"/>
        <end position="352"/>
    </location>
</feature>
<evidence type="ECO:0000259" key="8">
    <source>
        <dbReference type="Pfam" id="PF00082"/>
    </source>
</evidence>
<dbReference type="InterPro" id="IPR050131">
    <property type="entry name" value="Peptidase_S8_subtilisin-like"/>
</dbReference>
<feature type="compositionally biased region" description="Low complexity" evidence="7">
    <location>
        <begin position="233"/>
        <end position="247"/>
    </location>
</feature>
<dbReference type="InterPro" id="IPR023827">
    <property type="entry name" value="Peptidase_S8_Asp-AS"/>
</dbReference>
<keyword evidence="10" id="KW-1185">Reference proteome</keyword>
<dbReference type="PROSITE" id="PS00138">
    <property type="entry name" value="SUBTILASE_SER"/>
    <property type="match status" value="1"/>
</dbReference>
<evidence type="ECO:0000256" key="4">
    <source>
        <dbReference type="ARBA" id="ARBA00022825"/>
    </source>
</evidence>
<dbReference type="InterPro" id="IPR000209">
    <property type="entry name" value="Peptidase_S8/S53_dom"/>
</dbReference>
<dbReference type="Gene3D" id="3.40.50.200">
    <property type="entry name" value="Peptidase S8/S53 domain"/>
    <property type="match status" value="1"/>
</dbReference>
<dbReference type="InterPro" id="IPR023828">
    <property type="entry name" value="Peptidase_S8_Ser-AS"/>
</dbReference>
<dbReference type="GO" id="GO:0006508">
    <property type="term" value="P:proteolysis"/>
    <property type="evidence" value="ECO:0007669"/>
    <property type="project" value="UniProtKB-KW"/>
</dbReference>
<keyword evidence="2 5" id="KW-0645">Protease</keyword>
<feature type="domain" description="Peptidase S8/S53" evidence="8">
    <location>
        <begin position="446"/>
        <end position="708"/>
    </location>
</feature>
<feature type="active site" description="Charge relay system" evidence="5">
    <location>
        <position position="499"/>
    </location>
</feature>
<evidence type="ECO:0000256" key="6">
    <source>
        <dbReference type="RuleBase" id="RU003355"/>
    </source>
</evidence>
<dbReference type="STRING" id="3088.A0A383V666"/>
<evidence type="ECO:0000256" key="5">
    <source>
        <dbReference type="PROSITE-ProRule" id="PRU01240"/>
    </source>
</evidence>
<dbReference type="GO" id="GO:0004252">
    <property type="term" value="F:serine-type endopeptidase activity"/>
    <property type="evidence" value="ECO:0007669"/>
    <property type="project" value="UniProtKB-UniRule"/>
</dbReference>
<dbReference type="AlphaFoldDB" id="A0A383V666"/>
<dbReference type="InterPro" id="IPR036852">
    <property type="entry name" value="Peptidase_S8/S53_dom_sf"/>
</dbReference>
<evidence type="ECO:0000313" key="10">
    <source>
        <dbReference type="Proteomes" id="UP000256970"/>
    </source>
</evidence>
<organism evidence="9 10">
    <name type="scientific">Tetradesmus obliquus</name>
    <name type="common">Green alga</name>
    <name type="synonym">Acutodesmus obliquus</name>
    <dbReference type="NCBI Taxonomy" id="3088"/>
    <lineage>
        <taxon>Eukaryota</taxon>
        <taxon>Viridiplantae</taxon>
        <taxon>Chlorophyta</taxon>
        <taxon>core chlorophytes</taxon>
        <taxon>Chlorophyceae</taxon>
        <taxon>CS clade</taxon>
        <taxon>Sphaeropleales</taxon>
        <taxon>Scenedesmaceae</taxon>
        <taxon>Tetradesmus</taxon>
    </lineage>
</organism>
<gene>
    <name evidence="9" type="ORF">BQ4739_LOCUS1161</name>
</gene>
<accession>A0A383V666</accession>
<feature type="region of interest" description="Disordered" evidence="7">
    <location>
        <begin position="334"/>
        <end position="365"/>
    </location>
</feature>
<keyword evidence="3 5" id="KW-0378">Hydrolase</keyword>
<sequence length="747" mass="76837">MASHAVCLAKPDGHAAAAAAREARASRRLLATKAAATAAGSVANSSTTTAPAASFLWDHFAAPGAEYANLIVVFRTKQLVQRFRPVCSHRERKWAGLVHQEHKHGNTTTAIASAADAQPTDAACATLMGSCRHLYRHAFSGLSGRFNRQQFAALQQCAGPDGIHYMERDGAVAKAEKDDFRNWWLSRPPAGTSLEQLLAMQQQQQQQQQQQVKSFDGAPASHGSDLHDNQHPSLLTSSTSSSSSSSSPDTQQLWRWVLAEVGIAAQKQLATGMPSVTTVAALDGPSTAAAAAAAAAGAATGSSDALVSATVQVVGTTEGPTAAVQVLSDPQVQVAADGSSSSSSSVTGSGSSRVTKNQDPGLPVDAHAIANPEILAFMPAEGSAKAQSADQPQPLPQPQVEAANEQPGLKVQRLVNALWNLDRLDQRALPLDGSFSYGTATAAGTGKNVTIFMLDSGIKASHQEFQPWGAAGAAAGSSRAIAGPDFVDDDDDAADCDGHGTHVSSTAAGRSVGIAREATVIAVRVLDCDGAGSISNVVAALEWVANNARKPAVASLSLGVPSGQWSRSLEAAVKNVIAAGVPVVVAAGNSAVDACDVAPARVPGAITVGASNLPSKFQRTRDGDTENMYRWSNTGPCIDVFAPGVDIYGACGGPSRCEDVVDTAYTWASGTSMAAPHVTGMIAVYLETHPNASPADVADAIVSSSTPNLINSPLLLEGTPNRMLYSRGVMSEGADAPRVAATDGPQG</sequence>
<dbReference type="EMBL" id="FNXT01000083">
    <property type="protein sequence ID" value="SZX60631.1"/>
    <property type="molecule type" value="Genomic_DNA"/>
</dbReference>
<dbReference type="GO" id="GO:0008240">
    <property type="term" value="F:tripeptidyl-peptidase activity"/>
    <property type="evidence" value="ECO:0007669"/>
    <property type="project" value="TreeGrafter"/>
</dbReference>
<feature type="compositionally biased region" description="Low complexity" evidence="7">
    <location>
        <begin position="202"/>
        <end position="211"/>
    </location>
</feature>
<dbReference type="PANTHER" id="PTHR43806:SF14">
    <property type="entry name" value="TRIPEPTIDYL-PEPTIDASE 2"/>
    <property type="match status" value="1"/>
</dbReference>
<dbReference type="Pfam" id="PF00082">
    <property type="entry name" value="Peptidase_S8"/>
    <property type="match status" value="1"/>
</dbReference>
<feature type="region of interest" description="Disordered" evidence="7">
    <location>
        <begin position="381"/>
        <end position="403"/>
    </location>
</feature>
<dbReference type="PROSITE" id="PS00137">
    <property type="entry name" value="SUBTILASE_HIS"/>
    <property type="match status" value="1"/>
</dbReference>
<evidence type="ECO:0000256" key="7">
    <source>
        <dbReference type="SAM" id="MobiDB-lite"/>
    </source>
</evidence>
<dbReference type="PROSITE" id="PS51892">
    <property type="entry name" value="SUBTILASE"/>
    <property type="match status" value="1"/>
</dbReference>
<dbReference type="Proteomes" id="UP000256970">
    <property type="component" value="Unassembled WGS sequence"/>
</dbReference>
<name>A0A383V666_TETOB</name>
<dbReference type="PANTHER" id="PTHR43806">
    <property type="entry name" value="PEPTIDASE S8"/>
    <property type="match status" value="1"/>
</dbReference>
<reference evidence="9 10" key="1">
    <citation type="submission" date="2016-10" db="EMBL/GenBank/DDBJ databases">
        <authorList>
            <person name="Cai Z."/>
        </authorList>
    </citation>
    <scope>NUCLEOTIDE SEQUENCE [LARGE SCALE GENOMIC DNA]</scope>
</reference>